<dbReference type="RefSeq" id="WP_169233058.1">
    <property type="nucleotide sequence ID" value="NZ_JABBGI010000001.1"/>
</dbReference>
<evidence type="ECO:0000313" key="2">
    <source>
        <dbReference type="EMBL" id="NML68295.1"/>
    </source>
</evidence>
<reference evidence="2 3" key="1">
    <citation type="submission" date="2020-04" db="EMBL/GenBank/DDBJ databases">
        <title>Chryseobacterium sp. RP-3-3 sp. nov., isolated from Jeju soil.</title>
        <authorList>
            <person name="Dahal R.H."/>
        </authorList>
    </citation>
    <scope>NUCLEOTIDE SEQUENCE [LARGE SCALE GENOMIC DNA]</scope>
    <source>
        <strain evidence="2 3">RP-3-3</strain>
    </source>
</reference>
<dbReference type="AlphaFoldDB" id="A0A7Y0FQ47"/>
<organism evidence="2 3">
    <name type="scientific">Chryseobacterium antibioticum</name>
    <dbReference type="NCBI Taxonomy" id="2728847"/>
    <lineage>
        <taxon>Bacteria</taxon>
        <taxon>Pseudomonadati</taxon>
        <taxon>Bacteroidota</taxon>
        <taxon>Flavobacteriia</taxon>
        <taxon>Flavobacteriales</taxon>
        <taxon>Weeksellaceae</taxon>
        <taxon>Chryseobacterium group</taxon>
        <taxon>Chryseobacterium</taxon>
    </lineage>
</organism>
<gene>
    <name evidence="2" type="ORF">HHL23_00510</name>
</gene>
<protein>
    <submittedName>
        <fullName evidence="2">T9SS type A sorting domain-containing protein</fullName>
    </submittedName>
</protein>
<dbReference type="Proteomes" id="UP000544054">
    <property type="component" value="Unassembled WGS sequence"/>
</dbReference>
<evidence type="ECO:0000313" key="3">
    <source>
        <dbReference type="Proteomes" id="UP000544054"/>
    </source>
</evidence>
<dbReference type="InterPro" id="IPR026444">
    <property type="entry name" value="Secre_tail"/>
</dbReference>
<name>A0A7Y0FQ47_9FLAO</name>
<evidence type="ECO:0000256" key="1">
    <source>
        <dbReference type="ARBA" id="ARBA00022729"/>
    </source>
</evidence>
<keyword evidence="3" id="KW-1185">Reference proteome</keyword>
<dbReference type="EMBL" id="JABBGI010000001">
    <property type="protein sequence ID" value="NML68295.1"/>
    <property type="molecule type" value="Genomic_DNA"/>
</dbReference>
<dbReference type="NCBIfam" id="TIGR04183">
    <property type="entry name" value="Por_Secre_tail"/>
    <property type="match status" value="1"/>
</dbReference>
<comment type="caution">
    <text evidence="2">The sequence shown here is derived from an EMBL/GenBank/DDBJ whole genome shotgun (WGS) entry which is preliminary data.</text>
</comment>
<accession>A0A7Y0FQ47</accession>
<proteinExistence type="predicted"/>
<sequence length="66" mass="7728">MNTFLKNTLFFSKERQKVQIDSFDKKLVKRTSKPNHINTPDLSKGIYILKATDPLGKLLFKKFIKD</sequence>
<keyword evidence="1" id="KW-0732">Signal</keyword>